<proteinExistence type="predicted"/>
<name>A0A9W8B3U1_9FUNG</name>
<dbReference type="EMBL" id="JANBQB010000987">
    <property type="protein sequence ID" value="KAJ1972700.1"/>
    <property type="molecule type" value="Genomic_DNA"/>
</dbReference>
<feature type="chain" id="PRO_5040878223" evidence="1">
    <location>
        <begin position="29"/>
        <end position="90"/>
    </location>
</feature>
<keyword evidence="3" id="KW-1185">Reference proteome</keyword>
<gene>
    <name evidence="2" type="ORF">H4R34_005318</name>
</gene>
<evidence type="ECO:0000256" key="1">
    <source>
        <dbReference type="SAM" id="SignalP"/>
    </source>
</evidence>
<sequence length="90" mass="10313">MPSARLLTWVALTCWAFVATVVVDEAAAAYHAVPHWTNPDTVDEDRRRHEEAIAKRRQELFDTLGYDWPQGDLPKAITDLKDLPRFHGEL</sequence>
<comment type="caution">
    <text evidence="2">The sequence shown here is derived from an EMBL/GenBank/DDBJ whole genome shotgun (WGS) entry which is preliminary data.</text>
</comment>
<feature type="signal peptide" evidence="1">
    <location>
        <begin position="1"/>
        <end position="28"/>
    </location>
</feature>
<protein>
    <submittedName>
        <fullName evidence="2">Uncharacterized protein</fullName>
    </submittedName>
</protein>
<dbReference type="AlphaFoldDB" id="A0A9W8B3U1"/>
<dbReference type="Proteomes" id="UP001151582">
    <property type="component" value="Unassembled WGS sequence"/>
</dbReference>
<evidence type="ECO:0000313" key="3">
    <source>
        <dbReference type="Proteomes" id="UP001151582"/>
    </source>
</evidence>
<accession>A0A9W8B3U1</accession>
<evidence type="ECO:0000313" key="2">
    <source>
        <dbReference type="EMBL" id="KAJ1972700.1"/>
    </source>
</evidence>
<reference evidence="2" key="1">
    <citation type="submission" date="2022-07" db="EMBL/GenBank/DDBJ databases">
        <title>Phylogenomic reconstructions and comparative analyses of Kickxellomycotina fungi.</title>
        <authorList>
            <person name="Reynolds N.K."/>
            <person name="Stajich J.E."/>
            <person name="Barry K."/>
            <person name="Grigoriev I.V."/>
            <person name="Crous P."/>
            <person name="Smith M.E."/>
        </authorList>
    </citation>
    <scope>NUCLEOTIDE SEQUENCE</scope>
    <source>
        <strain evidence="2">RSA 567</strain>
    </source>
</reference>
<organism evidence="2 3">
    <name type="scientific">Dimargaris verticillata</name>
    <dbReference type="NCBI Taxonomy" id="2761393"/>
    <lineage>
        <taxon>Eukaryota</taxon>
        <taxon>Fungi</taxon>
        <taxon>Fungi incertae sedis</taxon>
        <taxon>Zoopagomycota</taxon>
        <taxon>Kickxellomycotina</taxon>
        <taxon>Dimargaritomycetes</taxon>
        <taxon>Dimargaritales</taxon>
        <taxon>Dimargaritaceae</taxon>
        <taxon>Dimargaris</taxon>
    </lineage>
</organism>
<keyword evidence="1" id="KW-0732">Signal</keyword>